<reference evidence="1" key="2">
    <citation type="journal article" date="2015" name="Data Brief">
        <title>Shoot transcriptome of the giant reed, Arundo donax.</title>
        <authorList>
            <person name="Barrero R.A."/>
            <person name="Guerrero F.D."/>
            <person name="Moolhuijzen P."/>
            <person name="Goolsby J.A."/>
            <person name="Tidwell J."/>
            <person name="Bellgard S.E."/>
            <person name="Bellgard M.I."/>
        </authorList>
    </citation>
    <scope>NUCLEOTIDE SEQUENCE</scope>
    <source>
        <tissue evidence="1">Shoot tissue taken approximately 20 cm above the soil surface</tissue>
    </source>
</reference>
<protein>
    <submittedName>
        <fullName evidence="1">Uncharacterized protein</fullName>
    </submittedName>
</protein>
<dbReference type="AlphaFoldDB" id="A0A0A9TB62"/>
<reference evidence="1" key="1">
    <citation type="submission" date="2014-09" db="EMBL/GenBank/DDBJ databases">
        <authorList>
            <person name="Magalhaes I.L.F."/>
            <person name="Oliveira U."/>
            <person name="Santos F.R."/>
            <person name="Vidigal T.H.D.A."/>
            <person name="Brescovit A.D."/>
            <person name="Santos A.J."/>
        </authorList>
    </citation>
    <scope>NUCLEOTIDE SEQUENCE</scope>
    <source>
        <tissue evidence="1">Shoot tissue taken approximately 20 cm above the soil surface</tissue>
    </source>
</reference>
<organism evidence="1">
    <name type="scientific">Arundo donax</name>
    <name type="common">Giant reed</name>
    <name type="synonym">Donax arundinaceus</name>
    <dbReference type="NCBI Taxonomy" id="35708"/>
    <lineage>
        <taxon>Eukaryota</taxon>
        <taxon>Viridiplantae</taxon>
        <taxon>Streptophyta</taxon>
        <taxon>Embryophyta</taxon>
        <taxon>Tracheophyta</taxon>
        <taxon>Spermatophyta</taxon>
        <taxon>Magnoliopsida</taxon>
        <taxon>Liliopsida</taxon>
        <taxon>Poales</taxon>
        <taxon>Poaceae</taxon>
        <taxon>PACMAD clade</taxon>
        <taxon>Arundinoideae</taxon>
        <taxon>Arundineae</taxon>
        <taxon>Arundo</taxon>
    </lineage>
</organism>
<accession>A0A0A9TB62</accession>
<name>A0A0A9TB62_ARUDO</name>
<sequence>MKPWSELRLQDQPTTLKLLLLYKWQT</sequence>
<proteinExistence type="predicted"/>
<dbReference type="EMBL" id="GBRH01241475">
    <property type="protein sequence ID" value="JAD56420.1"/>
    <property type="molecule type" value="Transcribed_RNA"/>
</dbReference>
<evidence type="ECO:0000313" key="1">
    <source>
        <dbReference type="EMBL" id="JAD56420.1"/>
    </source>
</evidence>